<dbReference type="RefSeq" id="WP_171201741.1">
    <property type="nucleotide sequence ID" value="NZ_BAAANP010000021.1"/>
</dbReference>
<sequence>MSTVLVTGASGFLGAAVVAALARHGHSVRALVRDGSRRPGAWGDTDVDIVVGDVRSPEAVDRALAGCDVVVHLAAQVQGSASEQFASTVGGTERLLEGLRRPAGADVRRLVLASSFSVYDWSAARGTLTESSPLEPRPWRRDGYARAKVWQERLLREAAERAPWSLVVLRPGFIWGAERPDVPGVGQRVGGLQLVVRTRLPLTHVENCAEAFAAAVAADVPSGTTANVVDPDVVTSSQYAAASAAATGVHRRVVVPYAAALLLARVARLSGRVIFPRTGGKLPSVLDPVKFQAMFKPLRFPADVARRQLGWTPVLTWEQARASAFAGPEAASEPASAGSAA</sequence>
<dbReference type="GO" id="GO:0004029">
    <property type="term" value="F:aldehyde dehydrogenase (NAD+) activity"/>
    <property type="evidence" value="ECO:0007669"/>
    <property type="project" value="TreeGrafter"/>
</dbReference>
<dbReference type="PANTHER" id="PTHR48079:SF6">
    <property type="entry name" value="NAD(P)-BINDING DOMAIN-CONTAINING PROTEIN-RELATED"/>
    <property type="match status" value="1"/>
</dbReference>
<dbReference type="EMBL" id="JABEMA010000011">
    <property type="protein sequence ID" value="NNH21882.1"/>
    <property type="molecule type" value="Genomic_DNA"/>
</dbReference>
<evidence type="ECO:0000259" key="1">
    <source>
        <dbReference type="Pfam" id="PF01370"/>
    </source>
</evidence>
<evidence type="ECO:0000313" key="2">
    <source>
        <dbReference type="EMBL" id="NNH21882.1"/>
    </source>
</evidence>
<dbReference type="InterPro" id="IPR036291">
    <property type="entry name" value="NAD(P)-bd_dom_sf"/>
</dbReference>
<feature type="domain" description="NAD-dependent epimerase/dehydratase" evidence="1">
    <location>
        <begin position="4"/>
        <end position="183"/>
    </location>
</feature>
<dbReference type="Gene3D" id="3.40.50.720">
    <property type="entry name" value="NAD(P)-binding Rossmann-like Domain"/>
    <property type="match status" value="1"/>
</dbReference>
<proteinExistence type="predicted"/>
<keyword evidence="3" id="KW-1185">Reference proteome</keyword>
<dbReference type="SUPFAM" id="SSF51735">
    <property type="entry name" value="NAD(P)-binding Rossmann-fold domains"/>
    <property type="match status" value="1"/>
</dbReference>
<dbReference type="InterPro" id="IPR001509">
    <property type="entry name" value="Epimerase_deHydtase"/>
</dbReference>
<organism evidence="2 3">
    <name type="scientific">Pseudokineococcus marinus</name>
    <dbReference type="NCBI Taxonomy" id="351215"/>
    <lineage>
        <taxon>Bacteria</taxon>
        <taxon>Bacillati</taxon>
        <taxon>Actinomycetota</taxon>
        <taxon>Actinomycetes</taxon>
        <taxon>Kineosporiales</taxon>
        <taxon>Kineosporiaceae</taxon>
        <taxon>Pseudokineococcus</taxon>
    </lineage>
</organism>
<gene>
    <name evidence="2" type="ORF">HLB09_02030</name>
</gene>
<evidence type="ECO:0000313" key="3">
    <source>
        <dbReference type="Proteomes" id="UP000555552"/>
    </source>
</evidence>
<comment type="caution">
    <text evidence="2">The sequence shown here is derived from an EMBL/GenBank/DDBJ whole genome shotgun (WGS) entry which is preliminary data.</text>
</comment>
<name>A0A849BM55_9ACTN</name>
<reference evidence="2 3" key="1">
    <citation type="submission" date="2020-05" db="EMBL/GenBank/DDBJ databases">
        <title>MicrobeNet Type strains.</title>
        <authorList>
            <person name="Nicholson A.C."/>
        </authorList>
    </citation>
    <scope>NUCLEOTIDE SEQUENCE [LARGE SCALE GENOMIC DNA]</scope>
    <source>
        <strain evidence="2 3">JCM 14547</strain>
    </source>
</reference>
<dbReference type="AlphaFoldDB" id="A0A849BM55"/>
<dbReference type="InterPro" id="IPR051783">
    <property type="entry name" value="NAD(P)-dependent_oxidoreduct"/>
</dbReference>
<protein>
    <submittedName>
        <fullName evidence="2">NAD-dependent epimerase/dehydratase family protein</fullName>
    </submittedName>
</protein>
<dbReference type="Pfam" id="PF01370">
    <property type="entry name" value="Epimerase"/>
    <property type="match status" value="1"/>
</dbReference>
<dbReference type="GO" id="GO:0005737">
    <property type="term" value="C:cytoplasm"/>
    <property type="evidence" value="ECO:0007669"/>
    <property type="project" value="TreeGrafter"/>
</dbReference>
<dbReference type="PANTHER" id="PTHR48079">
    <property type="entry name" value="PROTEIN YEEZ"/>
    <property type="match status" value="1"/>
</dbReference>
<accession>A0A849BM55</accession>
<dbReference type="Proteomes" id="UP000555552">
    <property type="component" value="Unassembled WGS sequence"/>
</dbReference>